<reference evidence="2" key="1">
    <citation type="journal article" date="2014" name="Int. J. Syst. Evol. Microbiol.">
        <title>Complete genome sequence of Corynebacterium casei LMG S-19264T (=DSM 44701T), isolated from a smear-ripened cheese.</title>
        <authorList>
            <consortium name="US DOE Joint Genome Institute (JGI-PGF)"/>
            <person name="Walter F."/>
            <person name="Albersmeier A."/>
            <person name="Kalinowski J."/>
            <person name="Ruckert C."/>
        </authorList>
    </citation>
    <scope>NUCLEOTIDE SEQUENCE</scope>
    <source>
        <strain evidence="2">JCM 5016</strain>
    </source>
</reference>
<gene>
    <name evidence="2" type="ORF">GCM10010389_50080</name>
</gene>
<reference evidence="2" key="2">
    <citation type="submission" date="2020-09" db="EMBL/GenBank/DDBJ databases">
        <authorList>
            <person name="Sun Q."/>
            <person name="Ohkuma M."/>
        </authorList>
    </citation>
    <scope>NUCLEOTIDE SEQUENCE</scope>
    <source>
        <strain evidence="2">JCM 5016</strain>
    </source>
</reference>
<evidence type="ECO:0000313" key="2">
    <source>
        <dbReference type="EMBL" id="GHA04637.1"/>
    </source>
</evidence>
<accession>A0A918RQA0</accession>
<protein>
    <submittedName>
        <fullName evidence="2">Uncharacterized protein</fullName>
    </submittedName>
</protein>
<comment type="caution">
    <text evidence="2">The sequence shown here is derived from an EMBL/GenBank/DDBJ whole genome shotgun (WGS) entry which is preliminary data.</text>
</comment>
<name>A0A918RQA0_9ACTN</name>
<feature type="compositionally biased region" description="Basic and acidic residues" evidence="1">
    <location>
        <begin position="9"/>
        <end position="26"/>
    </location>
</feature>
<dbReference type="AlphaFoldDB" id="A0A918RQA0"/>
<sequence length="60" mass="6632">MPEVGVGRGADDTDAEHGQRPARDPLDDADTAPRQPRVHPQYAHAPPPFDRLFVQAIGYR</sequence>
<dbReference type="EMBL" id="BMWH01000024">
    <property type="protein sequence ID" value="GHA04637.1"/>
    <property type="molecule type" value="Genomic_DNA"/>
</dbReference>
<proteinExistence type="predicted"/>
<evidence type="ECO:0000256" key="1">
    <source>
        <dbReference type="SAM" id="MobiDB-lite"/>
    </source>
</evidence>
<feature type="region of interest" description="Disordered" evidence="1">
    <location>
        <begin position="1"/>
        <end position="49"/>
    </location>
</feature>
<dbReference type="Proteomes" id="UP000623010">
    <property type="component" value="Unassembled WGS sequence"/>
</dbReference>
<organism evidence="2 3">
    <name type="scientific">Streptomyces echinoruber</name>
    <dbReference type="NCBI Taxonomy" id="68898"/>
    <lineage>
        <taxon>Bacteria</taxon>
        <taxon>Bacillati</taxon>
        <taxon>Actinomycetota</taxon>
        <taxon>Actinomycetes</taxon>
        <taxon>Kitasatosporales</taxon>
        <taxon>Streptomycetaceae</taxon>
        <taxon>Streptomyces</taxon>
    </lineage>
</organism>
<keyword evidence="3" id="KW-1185">Reference proteome</keyword>
<evidence type="ECO:0000313" key="3">
    <source>
        <dbReference type="Proteomes" id="UP000623010"/>
    </source>
</evidence>